<dbReference type="SMART" id="SM00248">
    <property type="entry name" value="ANK"/>
    <property type="match status" value="3"/>
</dbReference>
<name>A0A091GHZ1_CUCCA</name>
<keyword evidence="4" id="KW-1185">Reference proteome</keyword>
<dbReference type="PROSITE" id="PS50297">
    <property type="entry name" value="ANK_REP_REGION"/>
    <property type="match status" value="3"/>
</dbReference>
<feature type="repeat" description="ANK" evidence="1">
    <location>
        <begin position="8"/>
        <end position="40"/>
    </location>
</feature>
<dbReference type="PRINTS" id="PR01415">
    <property type="entry name" value="ANKYRIN"/>
</dbReference>
<evidence type="ECO:0000313" key="3">
    <source>
        <dbReference type="EMBL" id="KFO73737.1"/>
    </source>
</evidence>
<dbReference type="Gene3D" id="1.25.40.20">
    <property type="entry name" value="Ankyrin repeat-containing domain"/>
    <property type="match status" value="1"/>
</dbReference>
<feature type="non-terminal residue" evidence="3">
    <location>
        <position position="740"/>
    </location>
</feature>
<dbReference type="Proteomes" id="UP000053760">
    <property type="component" value="Unassembled WGS sequence"/>
</dbReference>
<dbReference type="PANTHER" id="PTHR24176:SF14">
    <property type="entry name" value="ANKYRIN REPEAT DOMAIN-CONTAINING PROTEIN 31"/>
    <property type="match status" value="1"/>
</dbReference>
<reference evidence="3 4" key="1">
    <citation type="submission" date="2014-04" db="EMBL/GenBank/DDBJ databases">
        <title>Genome evolution of avian class.</title>
        <authorList>
            <person name="Zhang G."/>
            <person name="Li C."/>
        </authorList>
    </citation>
    <scope>NUCLEOTIDE SEQUENCE [LARGE SCALE GENOMIC DNA]</scope>
    <source>
        <strain evidence="3">BGI_N303</strain>
    </source>
</reference>
<dbReference type="AlphaFoldDB" id="A0A091GHZ1"/>
<dbReference type="Pfam" id="PF00023">
    <property type="entry name" value="Ank"/>
    <property type="match status" value="1"/>
</dbReference>
<dbReference type="InterPro" id="IPR002110">
    <property type="entry name" value="Ankyrin_rpt"/>
</dbReference>
<dbReference type="InterPro" id="IPR040843">
    <property type="entry name" value="RAMA"/>
</dbReference>
<gene>
    <name evidence="3" type="ORF">N303_00948</name>
</gene>
<proteinExistence type="predicted"/>
<sequence length="740" mass="83082">KKVKRNEKGETPLHVAARRGDLSLVKTLISSGISVNEQDNAGWTPIHEASNGGFTEVILELLKAGADVNCRGLDGILPIHDAVSGNYFEAVGILLHHGANPCEKDGSGQSALDKAYDDEMKELLKCYCAVDSVHPLGTIEVRERRYPSRSRRSKSLRCDSCDSHNAGLEQQHEKYNVQEAIAAIQNAEDKQKELLLLELRTSEDAGVYIQRLSQIQDTSNEMLAKQKTERDTLAEKYRASVESFKKGALRNQIGNLASKQKSLLTVAQTQEQLVQKIQDYRKTNQVLSASCSEKQVSNLVISPGNDRRHGLTDDEAVCPDVVTFSKGLGASMPNGNRLEAHLSLENRFSAQECSQRPHICLDETGANKEAIRSKEASDHALASEKRLREYPFDNMSELTNAVEVVTLPSEPAVPMTKTKCSQQKDIDCVSIAERGNKSLNLTSVTNTSNTVEPRSTVANYSVCQPGSDCQQVLADEDLHRYVNKKEALQQQQVILLTSTKNVPGTVQQMACQISEKSFNANSMLTNISSNTDYTVNLSEKSSQSCSNQKTEQNQVRYRRKNKKKLQLIDLLELGKIKPGENVLEFKLQEFSHKATLLKNGKIRTSKRKILQDPVQWIKDILGSDIYVSWKYVWSKVTYLGTQLSKFVDGEVSVSSDLELPSQERELLELSFVLREVNKKMWRDWRKAKAFGSSVQFNLVESLTHFLEFSEILMVCKEEFLPCPLMEKHWNFYKGCEDFGF</sequence>
<dbReference type="InterPro" id="IPR036770">
    <property type="entry name" value="Ankyrin_rpt-contain_sf"/>
</dbReference>
<dbReference type="PROSITE" id="PS50088">
    <property type="entry name" value="ANK_REPEAT"/>
    <property type="match status" value="3"/>
</dbReference>
<dbReference type="STRING" id="55661.A0A091GHZ1"/>
<evidence type="ECO:0000256" key="1">
    <source>
        <dbReference type="PROSITE-ProRule" id="PRU00023"/>
    </source>
</evidence>
<evidence type="ECO:0000313" key="4">
    <source>
        <dbReference type="Proteomes" id="UP000053760"/>
    </source>
</evidence>
<feature type="repeat" description="ANK" evidence="1">
    <location>
        <begin position="41"/>
        <end position="73"/>
    </location>
</feature>
<dbReference type="InterPro" id="IPR042334">
    <property type="entry name" value="ANKRD31"/>
</dbReference>
<dbReference type="Pfam" id="PF18755">
    <property type="entry name" value="RAMA"/>
    <property type="match status" value="1"/>
</dbReference>
<dbReference type="PANTHER" id="PTHR24176">
    <property type="entry name" value="ANKYRIN REPEAT DOMAIN-CONTAINING PROTEIN 31-RELATED"/>
    <property type="match status" value="1"/>
</dbReference>
<feature type="domain" description="RAMA" evidence="2">
    <location>
        <begin position="549"/>
        <end position="645"/>
    </location>
</feature>
<organism evidence="3 4">
    <name type="scientific">Cuculus canorus</name>
    <name type="common">Common cuckoo</name>
    <dbReference type="NCBI Taxonomy" id="55661"/>
    <lineage>
        <taxon>Eukaryota</taxon>
        <taxon>Metazoa</taxon>
        <taxon>Chordata</taxon>
        <taxon>Craniata</taxon>
        <taxon>Vertebrata</taxon>
        <taxon>Euteleostomi</taxon>
        <taxon>Archelosauria</taxon>
        <taxon>Archosauria</taxon>
        <taxon>Dinosauria</taxon>
        <taxon>Saurischia</taxon>
        <taxon>Theropoda</taxon>
        <taxon>Coelurosauria</taxon>
        <taxon>Aves</taxon>
        <taxon>Neognathae</taxon>
        <taxon>Neoaves</taxon>
        <taxon>Otidimorphae</taxon>
        <taxon>Cuculiformes</taxon>
        <taxon>Cuculidae</taxon>
        <taxon>Cuculus</taxon>
    </lineage>
</organism>
<feature type="non-terminal residue" evidence="3">
    <location>
        <position position="1"/>
    </location>
</feature>
<dbReference type="Pfam" id="PF12796">
    <property type="entry name" value="Ank_2"/>
    <property type="match status" value="1"/>
</dbReference>
<dbReference type="EMBL" id="KL447469">
    <property type="protein sequence ID" value="KFO73737.1"/>
    <property type="molecule type" value="Genomic_DNA"/>
</dbReference>
<accession>A0A091GHZ1</accession>
<feature type="repeat" description="ANK" evidence="1">
    <location>
        <begin position="74"/>
        <end position="106"/>
    </location>
</feature>
<keyword evidence="1" id="KW-0040">ANK repeat</keyword>
<protein>
    <submittedName>
        <fullName evidence="3">Putative ankyrin repeat domain-containing protein 31</fullName>
    </submittedName>
</protein>
<dbReference type="SUPFAM" id="SSF48403">
    <property type="entry name" value="Ankyrin repeat"/>
    <property type="match status" value="1"/>
</dbReference>
<evidence type="ECO:0000259" key="2">
    <source>
        <dbReference type="Pfam" id="PF18755"/>
    </source>
</evidence>